<keyword evidence="3" id="KW-1185">Reference proteome</keyword>
<dbReference type="OrthoDB" id="7684108at2759"/>
<evidence type="ECO:0000313" key="4">
    <source>
        <dbReference type="RefSeq" id="XP_026300581.1"/>
    </source>
</evidence>
<dbReference type="GeneID" id="113219209"/>
<accession>A0A8B8H983</accession>
<dbReference type="RefSeq" id="XP_026300581.1">
    <property type="nucleotide sequence ID" value="XM_026444796.1"/>
</dbReference>
<proteinExistence type="predicted"/>
<evidence type="ECO:0000313" key="3">
    <source>
        <dbReference type="Proteomes" id="UP000005203"/>
    </source>
</evidence>
<reference evidence="2" key="1">
    <citation type="submission" date="2021-01" db="UniProtKB">
        <authorList>
            <consortium name="EnsemblMetazoa"/>
        </authorList>
    </citation>
    <scope>IDENTIFICATION</scope>
    <source>
        <strain evidence="2">DH4</strain>
    </source>
</reference>
<sequence length="352" mass="40849">MRISKEIDIYHNKDVVSTRKGRSKKEKTIYTCSGCKYESPRQYNVQRHNERIHLRQKLNICCGETFFTKGDYYVHCELCHPESRTHAITSRTKYKIVNNEVLPAGDQRCTKWPRRIMGKSYNMRLRSSNSKNDRVEELRTKVVSYEYSVREFDIENIPLISFIHDPRLKSRWLGQFGSTASSAIGKARPSEERAVKIEISSEQNVEKTVSTNGEEKRTKVSDSTVSSFSLELPAKKLILHRFRSSVREFEIPLREQNGVNNNNNNSNNNNIGRRESMERTVKSVIPSAARQRRRERRRCKLGGSDKENLSNFSFSVEQQLNIKLDTGITVPMATQAHRDFLAAIDFDKFKIF</sequence>
<reference evidence="4" key="2">
    <citation type="submission" date="2025-04" db="UniProtKB">
        <authorList>
            <consortium name="RefSeq"/>
        </authorList>
    </citation>
    <scope>IDENTIFICATION</scope>
    <source>
        <strain evidence="4">DH4</strain>
        <tissue evidence="4">Whole body</tissue>
    </source>
</reference>
<dbReference type="KEGG" id="ame:113219209"/>
<protein>
    <submittedName>
        <fullName evidence="4">Uncharacterized protein LOC113219209</fullName>
    </submittedName>
</protein>
<evidence type="ECO:0000256" key="1">
    <source>
        <dbReference type="SAM" id="MobiDB-lite"/>
    </source>
</evidence>
<name>A0A7M7MT82_APIME</name>
<dbReference type="AlphaFoldDB" id="A0A7M7MT82"/>
<accession>A0A7M7MT82</accession>
<evidence type="ECO:0000313" key="2">
    <source>
        <dbReference type="EnsemblMetazoa" id="XP_026300581"/>
    </source>
</evidence>
<gene>
    <name evidence="4" type="primary">LOC113219209</name>
</gene>
<feature type="region of interest" description="Disordered" evidence="1">
    <location>
        <begin position="257"/>
        <end position="280"/>
    </location>
</feature>
<dbReference type="Proteomes" id="UP000005203">
    <property type="component" value="Linkage group LG13"/>
</dbReference>
<dbReference type="EnsemblMetazoa" id="XM_026444796">
    <property type="protein sequence ID" value="XP_026300581"/>
    <property type="gene ID" value="LOC113219209"/>
</dbReference>
<organism evidence="2">
    <name type="scientific">Apis mellifera</name>
    <name type="common">Honeybee</name>
    <dbReference type="NCBI Taxonomy" id="7460"/>
    <lineage>
        <taxon>Eukaryota</taxon>
        <taxon>Metazoa</taxon>
        <taxon>Ecdysozoa</taxon>
        <taxon>Arthropoda</taxon>
        <taxon>Hexapoda</taxon>
        <taxon>Insecta</taxon>
        <taxon>Pterygota</taxon>
        <taxon>Neoptera</taxon>
        <taxon>Endopterygota</taxon>
        <taxon>Hymenoptera</taxon>
        <taxon>Apocrita</taxon>
        <taxon>Aculeata</taxon>
        <taxon>Apoidea</taxon>
        <taxon>Anthophila</taxon>
        <taxon>Apidae</taxon>
        <taxon>Apis</taxon>
    </lineage>
</organism>
<feature type="compositionally biased region" description="Low complexity" evidence="1">
    <location>
        <begin position="260"/>
        <end position="270"/>
    </location>
</feature>